<comment type="caution">
    <text evidence="2">The sequence shown here is derived from an EMBL/GenBank/DDBJ whole genome shotgun (WGS) entry which is preliminary data.</text>
</comment>
<name>A0A369TFN0_9PROT</name>
<evidence type="ECO:0000256" key="1">
    <source>
        <dbReference type="SAM" id="MobiDB-lite"/>
    </source>
</evidence>
<gene>
    <name evidence="2" type="ORF">DRB17_02875</name>
</gene>
<dbReference type="RefSeq" id="WP_114580658.1">
    <property type="nucleotide sequence ID" value="NZ_QPMH01000002.1"/>
</dbReference>
<dbReference type="EMBL" id="QPMH01000002">
    <property type="protein sequence ID" value="RDD63404.1"/>
    <property type="molecule type" value="Genomic_DNA"/>
</dbReference>
<accession>A0A369TFN0</accession>
<reference evidence="2 3" key="1">
    <citation type="submission" date="2018-07" db="EMBL/GenBank/DDBJ databases">
        <title>Venubactetium sediminum gen. nov., sp. nov., isolated from a marine solar saltern.</title>
        <authorList>
            <person name="Wang S."/>
        </authorList>
    </citation>
    <scope>NUCLEOTIDE SEQUENCE [LARGE SCALE GENOMIC DNA]</scope>
    <source>
        <strain evidence="2 3">WD2A32</strain>
    </source>
</reference>
<feature type="region of interest" description="Disordered" evidence="1">
    <location>
        <begin position="38"/>
        <end position="68"/>
    </location>
</feature>
<keyword evidence="3" id="KW-1185">Reference proteome</keyword>
<dbReference type="AlphaFoldDB" id="A0A369TFN0"/>
<protein>
    <submittedName>
        <fullName evidence="2">Uncharacterized protein</fullName>
    </submittedName>
</protein>
<evidence type="ECO:0000313" key="3">
    <source>
        <dbReference type="Proteomes" id="UP000253941"/>
    </source>
</evidence>
<sequence length="68" mass="7391">MIGRLIALVVLVAAVLVFLWGYQSDYEGTFDRTREAIGFDAGPGEGDPTTPVPDYEARGERIGGPNRH</sequence>
<dbReference type="Proteomes" id="UP000253941">
    <property type="component" value="Unassembled WGS sequence"/>
</dbReference>
<proteinExistence type="predicted"/>
<organism evidence="2 3">
    <name type="scientific">Ferruginivarius sediminum</name>
    <dbReference type="NCBI Taxonomy" id="2661937"/>
    <lineage>
        <taxon>Bacteria</taxon>
        <taxon>Pseudomonadati</taxon>
        <taxon>Pseudomonadota</taxon>
        <taxon>Alphaproteobacteria</taxon>
        <taxon>Rhodospirillales</taxon>
        <taxon>Rhodospirillaceae</taxon>
        <taxon>Ferruginivarius</taxon>
    </lineage>
</organism>
<evidence type="ECO:0000313" key="2">
    <source>
        <dbReference type="EMBL" id="RDD63404.1"/>
    </source>
</evidence>